<dbReference type="SMART" id="SM00823">
    <property type="entry name" value="PKS_PP"/>
    <property type="match status" value="1"/>
</dbReference>
<evidence type="ECO:0000256" key="2">
    <source>
        <dbReference type="ARBA" id="ARBA00022553"/>
    </source>
</evidence>
<proteinExistence type="predicted"/>
<gene>
    <name evidence="5" type="ORF">SCAR479_10456</name>
</gene>
<comment type="caution">
    <text evidence="5">The sequence shown here is derived from an EMBL/GenBank/DDBJ whole genome shotgun (WGS) entry which is preliminary data.</text>
</comment>
<dbReference type="Gene3D" id="1.10.1200.10">
    <property type="entry name" value="ACP-like"/>
    <property type="match status" value="1"/>
</dbReference>
<dbReference type="InterPro" id="IPR045851">
    <property type="entry name" value="AMP-bd_C_sf"/>
</dbReference>
<dbReference type="InterPro" id="IPR009081">
    <property type="entry name" value="PP-bd_ACP"/>
</dbReference>
<evidence type="ECO:0000313" key="6">
    <source>
        <dbReference type="Proteomes" id="UP001465668"/>
    </source>
</evidence>
<dbReference type="Gene3D" id="3.30.559.30">
    <property type="entry name" value="Nonribosomal peptide synthetase, condensation domain"/>
    <property type="match status" value="1"/>
</dbReference>
<protein>
    <submittedName>
        <fullName evidence="5">Amino acid adenylation domain-containing protein</fullName>
    </submittedName>
</protein>
<keyword evidence="3" id="KW-0436">Ligase</keyword>
<reference evidence="5 6" key="1">
    <citation type="submission" date="2024-02" db="EMBL/GenBank/DDBJ databases">
        <title>First draft genome assembly of two strains of Seiridium cardinale.</title>
        <authorList>
            <person name="Emiliani G."/>
            <person name="Scali E."/>
        </authorList>
    </citation>
    <scope>NUCLEOTIDE SEQUENCE [LARGE SCALE GENOMIC DNA]</scope>
    <source>
        <strain evidence="5 6">BM-138-000479</strain>
    </source>
</reference>
<dbReference type="Pfam" id="PF00550">
    <property type="entry name" value="PP-binding"/>
    <property type="match status" value="1"/>
</dbReference>
<dbReference type="Pfam" id="PF00501">
    <property type="entry name" value="AMP-binding"/>
    <property type="match status" value="1"/>
</dbReference>
<dbReference type="InterPro" id="IPR036736">
    <property type="entry name" value="ACP-like_sf"/>
</dbReference>
<dbReference type="Proteomes" id="UP001465668">
    <property type="component" value="Unassembled WGS sequence"/>
</dbReference>
<dbReference type="CDD" id="cd05918">
    <property type="entry name" value="A_NRPS_SidN3_like"/>
    <property type="match status" value="1"/>
</dbReference>
<dbReference type="InterPro" id="IPR000873">
    <property type="entry name" value="AMP-dep_synth/lig_dom"/>
</dbReference>
<keyword evidence="2" id="KW-0597">Phosphoprotein</keyword>
<sequence length="859" mass="94724">MMPPETISTGSLGDPAVERYWHRRLAQLQSSVIKPDLTKAAECSNRGRVELSLEAEVLSRLEQYREETEVIPFHIFLAAWALNVSLYSSSSSPTIGYSFQHEFSGTQLFAVLNMRIRSSNTLDHLVTTAATECERDEAYAGASLQYLSKTQRSLFNSIFVDGFPVTDDQWIHLDSDIVLQVREGRIHLDYNASKFSHWYATSLVHSWLTCLLNIINHSESEIGNVELISDRDRTQIRAWNGPVTKPFWVCIHQLIEISARRAPHSLAFDAWDGKLTYLELMNLTSTLAQHLKSLGVGPDKIVPVCFEKSLWAAVAMIAVLKAGGACANIDPEHPPARLDSILAQAGAQWILVSPTTSHVFVGKVANLVVVNRENLQELPPSPSHYCCPEVEPSHAAFVVFTSGTTGMPKGIVQSHAAFCTSVLEHGRVLSSGKHSRVLQFSAYTFDASLSDVFTTLTNGGCICVPCEADRLDRVADVINNMQVNQACLTPTTVRLLQPSEVPGLRVLSLTGEPLTQENIATWADRVRLINVYGPAECTIWCTRNADINSATDARNIGYAVGCHCWIADPQTHKLLPIGATGELVVEGPILARGYLNNDAQTRTVFLDDVEWANGRVYCTGDLVRYRPDGSIYYVGRKDSQVKHHGQRIEMGEIEHVLGSLPFIKHCVILRPESGPLDGRITAVLSLHETESASTRRTSEITSVDVLDHGELQRIKPWLSKAREQLRAKLPLYMIPTAWLVVRDIPLLSSGKLAKPQVRDWVDTLDGPTCVDALRLWAEDGPDQPASELEKKLQGIWAKVLGIPDAEVGLGTAFLDLGGDSFKAMQLVSTCKSAGLAVGSKDVLRNHTIQELAKSLDLRV</sequence>
<dbReference type="Gene3D" id="3.30.300.30">
    <property type="match status" value="1"/>
</dbReference>
<dbReference type="InterPro" id="IPR010071">
    <property type="entry name" value="AA_adenyl_dom"/>
</dbReference>
<dbReference type="PROSITE" id="PS50075">
    <property type="entry name" value="CARRIER"/>
    <property type="match status" value="1"/>
</dbReference>
<dbReference type="Gene3D" id="3.40.50.12780">
    <property type="entry name" value="N-terminal domain of ligase-like"/>
    <property type="match status" value="1"/>
</dbReference>
<feature type="domain" description="Carrier" evidence="4">
    <location>
        <begin position="783"/>
        <end position="859"/>
    </location>
</feature>
<accession>A0ABR2XH39</accession>
<keyword evidence="1" id="KW-0596">Phosphopantetheine</keyword>
<evidence type="ECO:0000313" key="5">
    <source>
        <dbReference type="EMBL" id="KAK9772946.1"/>
    </source>
</evidence>
<evidence type="ECO:0000259" key="4">
    <source>
        <dbReference type="PROSITE" id="PS50075"/>
    </source>
</evidence>
<evidence type="ECO:0000256" key="3">
    <source>
        <dbReference type="ARBA" id="ARBA00022598"/>
    </source>
</evidence>
<dbReference type="SUPFAM" id="SSF47336">
    <property type="entry name" value="ACP-like"/>
    <property type="match status" value="1"/>
</dbReference>
<dbReference type="PROSITE" id="PS00455">
    <property type="entry name" value="AMP_BINDING"/>
    <property type="match status" value="1"/>
</dbReference>
<evidence type="ECO:0000256" key="1">
    <source>
        <dbReference type="ARBA" id="ARBA00022450"/>
    </source>
</evidence>
<dbReference type="PANTHER" id="PTHR45527:SF1">
    <property type="entry name" value="FATTY ACID SYNTHASE"/>
    <property type="match status" value="1"/>
</dbReference>
<dbReference type="InterPro" id="IPR020806">
    <property type="entry name" value="PKS_PP-bd"/>
</dbReference>
<dbReference type="InterPro" id="IPR020845">
    <property type="entry name" value="AMP-binding_CS"/>
</dbReference>
<dbReference type="SUPFAM" id="SSF56801">
    <property type="entry name" value="Acetyl-CoA synthetase-like"/>
    <property type="match status" value="1"/>
</dbReference>
<keyword evidence="6" id="KW-1185">Reference proteome</keyword>
<dbReference type="EMBL" id="JARVKM010000056">
    <property type="protein sequence ID" value="KAK9772946.1"/>
    <property type="molecule type" value="Genomic_DNA"/>
</dbReference>
<dbReference type="NCBIfam" id="TIGR01733">
    <property type="entry name" value="AA-adenyl-dom"/>
    <property type="match status" value="1"/>
</dbReference>
<dbReference type="InterPro" id="IPR042099">
    <property type="entry name" value="ANL_N_sf"/>
</dbReference>
<name>A0ABR2XH39_9PEZI</name>
<dbReference type="PANTHER" id="PTHR45527">
    <property type="entry name" value="NONRIBOSOMAL PEPTIDE SYNTHETASE"/>
    <property type="match status" value="1"/>
</dbReference>
<dbReference type="SUPFAM" id="SSF52777">
    <property type="entry name" value="CoA-dependent acyltransferases"/>
    <property type="match status" value="1"/>
</dbReference>
<organism evidence="5 6">
    <name type="scientific">Seiridium cardinale</name>
    <dbReference type="NCBI Taxonomy" id="138064"/>
    <lineage>
        <taxon>Eukaryota</taxon>
        <taxon>Fungi</taxon>
        <taxon>Dikarya</taxon>
        <taxon>Ascomycota</taxon>
        <taxon>Pezizomycotina</taxon>
        <taxon>Sordariomycetes</taxon>
        <taxon>Xylariomycetidae</taxon>
        <taxon>Amphisphaeriales</taxon>
        <taxon>Sporocadaceae</taxon>
        <taxon>Seiridium</taxon>
    </lineage>
</organism>